<dbReference type="Proteomes" id="UP000749559">
    <property type="component" value="Unassembled WGS sequence"/>
</dbReference>
<keyword evidence="3" id="KW-0677">Repeat</keyword>
<evidence type="ECO:0000313" key="10">
    <source>
        <dbReference type="Proteomes" id="UP000749559"/>
    </source>
</evidence>
<dbReference type="GO" id="GO:0008270">
    <property type="term" value="F:zinc ion binding"/>
    <property type="evidence" value="ECO:0007669"/>
    <property type="project" value="UniProtKB-KW"/>
</dbReference>
<dbReference type="AlphaFoldDB" id="A0A8S4N519"/>
<evidence type="ECO:0000256" key="5">
    <source>
        <dbReference type="ARBA" id="ARBA00022833"/>
    </source>
</evidence>
<evidence type="ECO:0000256" key="1">
    <source>
        <dbReference type="ARBA" id="ARBA00004123"/>
    </source>
</evidence>
<evidence type="ECO:0000313" key="9">
    <source>
        <dbReference type="EMBL" id="CAH1776371.1"/>
    </source>
</evidence>
<dbReference type="OrthoDB" id="3437960at2759"/>
<dbReference type="SMART" id="SM00355">
    <property type="entry name" value="ZnF_C2H2"/>
    <property type="match status" value="2"/>
</dbReference>
<feature type="domain" description="C2H2-type" evidence="8">
    <location>
        <begin position="74"/>
        <end position="102"/>
    </location>
</feature>
<dbReference type="PROSITE" id="PS50157">
    <property type="entry name" value="ZINC_FINGER_C2H2_2"/>
    <property type="match status" value="2"/>
</dbReference>
<evidence type="ECO:0000256" key="3">
    <source>
        <dbReference type="ARBA" id="ARBA00022737"/>
    </source>
</evidence>
<reference evidence="9" key="1">
    <citation type="submission" date="2022-03" db="EMBL/GenBank/DDBJ databases">
        <authorList>
            <person name="Martin C."/>
        </authorList>
    </citation>
    <scope>NUCLEOTIDE SEQUENCE</scope>
</reference>
<dbReference type="EMBL" id="CAIIXF020000002">
    <property type="protein sequence ID" value="CAH1776371.1"/>
    <property type="molecule type" value="Genomic_DNA"/>
</dbReference>
<protein>
    <recommendedName>
        <fullName evidence="8">C2H2-type domain-containing protein</fullName>
    </recommendedName>
</protein>
<dbReference type="InterPro" id="IPR036236">
    <property type="entry name" value="Znf_C2H2_sf"/>
</dbReference>
<dbReference type="PANTHER" id="PTHR24394:SF29">
    <property type="entry name" value="MYONEURIN"/>
    <property type="match status" value="1"/>
</dbReference>
<dbReference type="Pfam" id="PF00096">
    <property type="entry name" value="zf-C2H2"/>
    <property type="match status" value="2"/>
</dbReference>
<dbReference type="PROSITE" id="PS00028">
    <property type="entry name" value="ZINC_FINGER_C2H2_1"/>
    <property type="match status" value="2"/>
</dbReference>
<evidence type="ECO:0000256" key="7">
    <source>
        <dbReference type="PROSITE-ProRule" id="PRU00042"/>
    </source>
</evidence>
<comment type="caution">
    <text evidence="9">The sequence shown here is derived from an EMBL/GenBank/DDBJ whole genome shotgun (WGS) entry which is preliminary data.</text>
</comment>
<proteinExistence type="predicted"/>
<evidence type="ECO:0000259" key="8">
    <source>
        <dbReference type="PROSITE" id="PS50157"/>
    </source>
</evidence>
<dbReference type="SUPFAM" id="SSF57667">
    <property type="entry name" value="beta-beta-alpha zinc fingers"/>
    <property type="match status" value="1"/>
</dbReference>
<gene>
    <name evidence="9" type="ORF">OFUS_LOCUS3550</name>
</gene>
<dbReference type="GO" id="GO:0005634">
    <property type="term" value="C:nucleus"/>
    <property type="evidence" value="ECO:0007669"/>
    <property type="project" value="UniProtKB-SubCell"/>
</dbReference>
<dbReference type="PANTHER" id="PTHR24394">
    <property type="entry name" value="ZINC FINGER PROTEIN"/>
    <property type="match status" value="1"/>
</dbReference>
<evidence type="ECO:0000256" key="6">
    <source>
        <dbReference type="ARBA" id="ARBA00023242"/>
    </source>
</evidence>
<keyword evidence="5" id="KW-0862">Zinc</keyword>
<keyword evidence="10" id="KW-1185">Reference proteome</keyword>
<dbReference type="GO" id="GO:0000981">
    <property type="term" value="F:DNA-binding transcription factor activity, RNA polymerase II-specific"/>
    <property type="evidence" value="ECO:0007669"/>
    <property type="project" value="TreeGrafter"/>
</dbReference>
<accession>A0A8S4N519</accession>
<dbReference type="FunFam" id="3.30.160.60:FF:001049">
    <property type="entry name" value="zinc finger protein 319"/>
    <property type="match status" value="1"/>
</dbReference>
<sequence>PYFAVKFNAIISNNLGHLLDYFIFPGRVWQLPTGNVLSPSKQPSKYQCKICLRYYTKSSSLKYHMNTHTGLKPYVCSVCNKGFPHPSNLLQHNKRYHGNTMETNN</sequence>
<evidence type="ECO:0000256" key="4">
    <source>
        <dbReference type="ARBA" id="ARBA00022771"/>
    </source>
</evidence>
<keyword evidence="6" id="KW-0539">Nucleus</keyword>
<comment type="subcellular location">
    <subcellularLocation>
        <location evidence="1">Nucleus</location>
    </subcellularLocation>
</comment>
<feature type="non-terminal residue" evidence="9">
    <location>
        <position position="1"/>
    </location>
</feature>
<evidence type="ECO:0000256" key="2">
    <source>
        <dbReference type="ARBA" id="ARBA00022723"/>
    </source>
</evidence>
<feature type="domain" description="C2H2-type" evidence="8">
    <location>
        <begin position="46"/>
        <end position="73"/>
    </location>
</feature>
<dbReference type="InterPro" id="IPR013087">
    <property type="entry name" value="Znf_C2H2_type"/>
</dbReference>
<keyword evidence="2" id="KW-0479">Metal-binding</keyword>
<name>A0A8S4N519_OWEFU</name>
<keyword evidence="4 7" id="KW-0863">Zinc-finger</keyword>
<organism evidence="9 10">
    <name type="scientific">Owenia fusiformis</name>
    <name type="common">Polychaete worm</name>
    <dbReference type="NCBI Taxonomy" id="6347"/>
    <lineage>
        <taxon>Eukaryota</taxon>
        <taxon>Metazoa</taxon>
        <taxon>Spiralia</taxon>
        <taxon>Lophotrochozoa</taxon>
        <taxon>Annelida</taxon>
        <taxon>Polychaeta</taxon>
        <taxon>Sedentaria</taxon>
        <taxon>Canalipalpata</taxon>
        <taxon>Sabellida</taxon>
        <taxon>Oweniida</taxon>
        <taxon>Oweniidae</taxon>
        <taxon>Owenia</taxon>
    </lineage>
</organism>
<dbReference type="Gene3D" id="3.30.160.60">
    <property type="entry name" value="Classic Zinc Finger"/>
    <property type="match status" value="2"/>
</dbReference>